<protein>
    <submittedName>
        <fullName evidence="1">Uncharacterized protein</fullName>
    </submittedName>
</protein>
<dbReference type="AlphaFoldDB" id="A0A124HV71"/>
<sequence length="144" mass="15782">MRCEGLVHAGCRDITRTCYGCRWKQAREGGIADGMLTPASAGPEPFASNPPATVSAGLPVPAVATLEDRDGTSANEVRVLTEAVWAGWRITQREELGGTVMLRKHGRGYLRLTFAVNGRIVHATTQRKYLDPTTTRIARYLEQK</sequence>
<evidence type="ECO:0000313" key="1">
    <source>
        <dbReference type="EMBL" id="KUN57554.1"/>
    </source>
</evidence>
<accession>A0A124HV71</accession>
<gene>
    <name evidence="1" type="ORF">AQJ46_46670</name>
</gene>
<organism evidence="1 2">
    <name type="scientific">Streptomyces canus</name>
    <dbReference type="NCBI Taxonomy" id="58343"/>
    <lineage>
        <taxon>Bacteria</taxon>
        <taxon>Bacillati</taxon>
        <taxon>Actinomycetota</taxon>
        <taxon>Actinomycetes</taxon>
        <taxon>Kitasatosporales</taxon>
        <taxon>Streptomycetaceae</taxon>
        <taxon>Streptomyces</taxon>
        <taxon>Streptomyces aurantiacus group</taxon>
    </lineage>
</organism>
<name>A0A124HV71_9ACTN</name>
<dbReference type="EMBL" id="LMWU01000070">
    <property type="protein sequence ID" value="KUN57554.1"/>
    <property type="molecule type" value="Genomic_DNA"/>
</dbReference>
<reference evidence="1 2" key="1">
    <citation type="submission" date="2015-10" db="EMBL/GenBank/DDBJ databases">
        <title>Draft genome sequence of Streptomyces canus DSM 40017, type strain for the species Streptomyces canus.</title>
        <authorList>
            <person name="Ruckert C."/>
            <person name="Winkler A."/>
            <person name="Kalinowski J."/>
            <person name="Kampfer P."/>
            <person name="Glaeser S."/>
        </authorList>
    </citation>
    <scope>NUCLEOTIDE SEQUENCE [LARGE SCALE GENOMIC DNA]</scope>
    <source>
        <strain evidence="1 2">DSM 40017</strain>
    </source>
</reference>
<evidence type="ECO:0000313" key="2">
    <source>
        <dbReference type="Proteomes" id="UP000053669"/>
    </source>
</evidence>
<dbReference type="Proteomes" id="UP000053669">
    <property type="component" value="Unassembled WGS sequence"/>
</dbReference>
<comment type="caution">
    <text evidence="1">The sequence shown here is derived from an EMBL/GenBank/DDBJ whole genome shotgun (WGS) entry which is preliminary data.</text>
</comment>
<dbReference type="STRING" id="58343.AQJ46_46670"/>
<proteinExistence type="predicted"/>